<dbReference type="Proteomes" id="UP001601059">
    <property type="component" value="Unassembled WGS sequence"/>
</dbReference>
<dbReference type="InterPro" id="IPR053145">
    <property type="entry name" value="AB_hydrolase_Est10"/>
</dbReference>
<evidence type="ECO:0000259" key="1">
    <source>
        <dbReference type="Pfam" id="PF12146"/>
    </source>
</evidence>
<dbReference type="Gene3D" id="3.40.50.1820">
    <property type="entry name" value="alpha/beta hydrolase"/>
    <property type="match status" value="1"/>
</dbReference>
<dbReference type="EMBL" id="JBIACK010000013">
    <property type="protein sequence ID" value="MFE8703118.1"/>
    <property type="molecule type" value="Genomic_DNA"/>
</dbReference>
<feature type="domain" description="Serine aminopeptidase S33" evidence="1">
    <location>
        <begin position="51"/>
        <end position="271"/>
    </location>
</feature>
<gene>
    <name evidence="2" type="ORF">ACFYKX_21285</name>
</gene>
<dbReference type="RefSeq" id="WP_389363379.1">
    <property type="nucleotide sequence ID" value="NZ_JBIACK010000013.1"/>
</dbReference>
<accession>A0ABW6KJS3</accession>
<name>A0ABW6KJS3_9BACI</name>
<keyword evidence="3" id="KW-1185">Reference proteome</keyword>
<organism evidence="2 3">
    <name type="scientific">Cytobacillus spartinae</name>
    <dbReference type="NCBI Taxonomy" id="3299023"/>
    <lineage>
        <taxon>Bacteria</taxon>
        <taxon>Bacillati</taxon>
        <taxon>Bacillota</taxon>
        <taxon>Bacilli</taxon>
        <taxon>Bacillales</taxon>
        <taxon>Bacillaceae</taxon>
        <taxon>Cytobacillus</taxon>
    </lineage>
</organism>
<dbReference type="InterPro" id="IPR022742">
    <property type="entry name" value="Hydrolase_4"/>
</dbReference>
<protein>
    <submittedName>
        <fullName evidence="2">Alpha/beta hydrolase family protein</fullName>
        <ecNumber evidence="2">3.4.-.-</ecNumber>
    </submittedName>
</protein>
<keyword evidence="2" id="KW-0378">Hydrolase</keyword>
<dbReference type="PANTHER" id="PTHR43265:SF1">
    <property type="entry name" value="ESTERASE ESTD"/>
    <property type="match status" value="1"/>
</dbReference>
<dbReference type="SUPFAM" id="SSF53474">
    <property type="entry name" value="alpha/beta-Hydrolases"/>
    <property type="match status" value="1"/>
</dbReference>
<dbReference type="InterPro" id="IPR029058">
    <property type="entry name" value="AB_hydrolase_fold"/>
</dbReference>
<proteinExistence type="predicted"/>
<comment type="caution">
    <text evidence="2">The sequence shown here is derived from an EMBL/GenBank/DDBJ whole genome shotgun (WGS) entry which is preliminary data.</text>
</comment>
<dbReference type="GO" id="GO:0016787">
    <property type="term" value="F:hydrolase activity"/>
    <property type="evidence" value="ECO:0007669"/>
    <property type="project" value="UniProtKB-KW"/>
</dbReference>
<dbReference type="EC" id="3.4.-.-" evidence="2"/>
<dbReference type="Pfam" id="PF12146">
    <property type="entry name" value="Hydrolase_4"/>
    <property type="match status" value="1"/>
</dbReference>
<reference evidence="2 3" key="1">
    <citation type="submission" date="2024-08" db="EMBL/GenBank/DDBJ databases">
        <title>Two novel Cytobacillus novel species.</title>
        <authorList>
            <person name="Liu G."/>
        </authorList>
    </citation>
    <scope>NUCLEOTIDE SEQUENCE [LARGE SCALE GENOMIC DNA]</scope>
    <source>
        <strain evidence="2 3">FJAT-54145</strain>
    </source>
</reference>
<evidence type="ECO:0000313" key="2">
    <source>
        <dbReference type="EMBL" id="MFE8703118.1"/>
    </source>
</evidence>
<dbReference type="PANTHER" id="PTHR43265">
    <property type="entry name" value="ESTERASE ESTD"/>
    <property type="match status" value="1"/>
</dbReference>
<evidence type="ECO:0000313" key="3">
    <source>
        <dbReference type="Proteomes" id="UP001601059"/>
    </source>
</evidence>
<sequence length="313" mass="35206">MVEKFVSFNSEYLLKGTLTVPEESKEKFPGLLIISGSGQGDRDGNVKGIEINVYKELAEFFTSLGFVTLRYDKRGTHESEGDYHETGVWDLIDDATAAVRFLKEQPQVDPNNIVILGHSEGAIIAPAVHKKEEVNALILLAGFFGPSKEMLSVQNTMAQKEVEEAKGFKGFLFRILKVSDKLKKNQEEMLSKVMSSDEPVIKYKGTKLNAKWMRESQEFNGLEQLNGVNIPVLAVTGDKDVQVPPTDVKNIEGVVKGDAEWHIVPNMNHLLRKYEQNHTILGLMKEYKTLVGQPTDPDLIRILKNWVTKHIQK</sequence>